<dbReference type="PANTHER" id="PTHR22803">
    <property type="entry name" value="MANNOSE, PHOSPHOLIPASE, LECTIN RECEPTOR RELATED"/>
    <property type="match status" value="1"/>
</dbReference>
<evidence type="ECO:0000259" key="2">
    <source>
        <dbReference type="PROSITE" id="PS50041"/>
    </source>
</evidence>
<dbReference type="InterPro" id="IPR016186">
    <property type="entry name" value="C-type_lectin-like/link_sf"/>
</dbReference>
<dbReference type="AlphaFoldDB" id="A0A219YXI5"/>
<name>A0A219YXI5_9NEOP</name>
<organism evidence="3">
    <name type="scientific">Hepialus xiaojinensis</name>
    <dbReference type="NCBI Taxonomy" id="1589740"/>
    <lineage>
        <taxon>Eukaryota</taxon>
        <taxon>Metazoa</taxon>
        <taxon>Ecdysozoa</taxon>
        <taxon>Arthropoda</taxon>
        <taxon>Hexapoda</taxon>
        <taxon>Insecta</taxon>
        <taxon>Pterygota</taxon>
        <taxon>Neoptera</taxon>
        <taxon>Endopterygota</taxon>
        <taxon>Lepidoptera</taxon>
        <taxon>Glossata</taxon>
        <taxon>Exoporia</taxon>
        <taxon>Hepialoidea</taxon>
        <taxon>Hepialidae</taxon>
        <taxon>Hepialus</taxon>
    </lineage>
</organism>
<dbReference type="SMART" id="SM00034">
    <property type="entry name" value="CLECT"/>
    <property type="match status" value="2"/>
</dbReference>
<dbReference type="InterPro" id="IPR016187">
    <property type="entry name" value="CTDL_fold"/>
</dbReference>
<feature type="domain" description="C-type lectin" evidence="2">
    <location>
        <begin position="182"/>
        <end position="309"/>
    </location>
</feature>
<evidence type="ECO:0000256" key="1">
    <source>
        <dbReference type="SAM" id="SignalP"/>
    </source>
</evidence>
<dbReference type="PROSITE" id="PS50041">
    <property type="entry name" value="C_TYPE_LECTIN_2"/>
    <property type="match status" value="2"/>
</dbReference>
<gene>
    <name evidence="3" type="primary">IML22</name>
</gene>
<evidence type="ECO:0000313" key="3">
    <source>
        <dbReference type="EMBL" id="AQY54458.1"/>
    </source>
</evidence>
<protein>
    <submittedName>
        <fullName evidence="3">Immulectin 22</fullName>
    </submittedName>
</protein>
<dbReference type="Pfam" id="PF00059">
    <property type="entry name" value="Lectin_C"/>
    <property type="match status" value="2"/>
</dbReference>
<feature type="signal peptide" evidence="1">
    <location>
        <begin position="1"/>
        <end position="19"/>
    </location>
</feature>
<feature type="chain" id="PRO_5012465594" evidence="1">
    <location>
        <begin position="20"/>
        <end position="322"/>
    </location>
</feature>
<dbReference type="CDD" id="cd00037">
    <property type="entry name" value="CLECT"/>
    <property type="match status" value="2"/>
</dbReference>
<dbReference type="InterPro" id="IPR001304">
    <property type="entry name" value="C-type_lectin-like"/>
</dbReference>
<dbReference type="EMBL" id="KX550141">
    <property type="protein sequence ID" value="AQY54458.1"/>
    <property type="molecule type" value="mRNA"/>
</dbReference>
<reference evidence="3" key="1">
    <citation type="submission" date="2016-07" db="EMBL/GenBank/DDBJ databases">
        <title>A comparative analysis of C-type lectin domain proteins in the ghost moth, Hepialus xiaojinensis.</title>
        <authorList>
            <person name="Meng Q."/>
            <person name="Zhang H."/>
            <person name="Zhang J.-H."/>
            <person name="Zhou G.-L."/>
            <person name="Ni R.-R."/>
            <person name="Zhao Y.-N."/>
            <person name="Qin Q.-L."/>
            <person name="Zou Z."/>
        </authorList>
    </citation>
    <scope>NUCLEOTIDE SEQUENCE</scope>
    <source>
        <tissue evidence="3">Larva fat body</tissue>
    </source>
</reference>
<accession>A0A219YXI5</accession>
<sequence length="322" mass="36397">MFRVALILLPSWYIISINASAIQKADPYFRSDYDYVASQAAFYKIHKTPRTWTDALALCQYEGAMLIVPESKDEIYILKEIIDNTLTNASIAVYTGINDIIMEGIFLTITGIDISDIFENWAPDRPNDDGAQSDCVAMRRNMEYSDVACGRKFPFVCKKTLATLTVNEICQTFDKNYFPDATASRCYKLHLAAKNWSQAYKVCRAEQAYLAILNSAGEANFLKDKLTVYPKDSLKGNFGREEVFMGFHDKFVEGEFMTVFGQPLAETGFEEWSSGQPDDARSNEDCGTLSRSGLLNDIDCFAKRMFFCERELEDSATTARVI</sequence>
<proteinExistence type="evidence at transcript level"/>
<feature type="domain" description="C-type lectin" evidence="2">
    <location>
        <begin position="38"/>
        <end position="158"/>
    </location>
</feature>
<keyword evidence="1" id="KW-0732">Signal</keyword>
<dbReference type="Gene3D" id="3.10.100.10">
    <property type="entry name" value="Mannose-Binding Protein A, subunit A"/>
    <property type="match status" value="2"/>
</dbReference>
<dbReference type="SUPFAM" id="SSF56436">
    <property type="entry name" value="C-type lectin-like"/>
    <property type="match status" value="2"/>
</dbReference>
<dbReference type="InterPro" id="IPR050111">
    <property type="entry name" value="C-type_lectin/snaclec_domain"/>
</dbReference>